<dbReference type="EC" id="6.3.5.4" evidence="3"/>
<dbReference type="InterPro" id="IPR006426">
    <property type="entry name" value="Asn_synth_AEB"/>
</dbReference>
<dbReference type="InterPro" id="IPR051786">
    <property type="entry name" value="ASN_synthetase/amidase"/>
</dbReference>
<feature type="domain" description="Glutamine amidotransferase type-2" evidence="11">
    <location>
        <begin position="2"/>
        <end position="216"/>
    </location>
</feature>
<evidence type="ECO:0000259" key="11">
    <source>
        <dbReference type="PROSITE" id="PS51278"/>
    </source>
</evidence>
<dbReference type="GO" id="GO:0005524">
    <property type="term" value="F:ATP binding"/>
    <property type="evidence" value="ECO:0007669"/>
    <property type="project" value="UniProtKB-KW"/>
</dbReference>
<evidence type="ECO:0000256" key="4">
    <source>
        <dbReference type="ARBA" id="ARBA00022741"/>
    </source>
</evidence>
<dbReference type="Pfam" id="PF13522">
    <property type="entry name" value="GATase_6"/>
    <property type="match status" value="1"/>
</dbReference>
<feature type="binding site" evidence="9">
    <location>
        <begin position="377"/>
        <end position="378"/>
    </location>
    <ligand>
        <name>ATP</name>
        <dbReference type="ChEBI" id="CHEBI:30616"/>
    </ligand>
</feature>
<dbReference type="NCBIfam" id="TIGR01536">
    <property type="entry name" value="asn_synth_AEB"/>
    <property type="match status" value="1"/>
</dbReference>
<feature type="binding site" evidence="9">
    <location>
        <position position="304"/>
    </location>
    <ligand>
        <name>ATP</name>
        <dbReference type="ChEBI" id="CHEBI:30616"/>
    </ligand>
</feature>
<dbReference type="InterPro" id="IPR033738">
    <property type="entry name" value="AsnB_N"/>
</dbReference>
<keyword evidence="8" id="KW-0061">Asparagine biosynthesis</keyword>
<comment type="catalytic activity">
    <reaction evidence="7">
        <text>L-aspartate + L-glutamine + ATP + H2O = L-asparagine + L-glutamate + AMP + diphosphate + H(+)</text>
        <dbReference type="Rhea" id="RHEA:12228"/>
        <dbReference type="ChEBI" id="CHEBI:15377"/>
        <dbReference type="ChEBI" id="CHEBI:15378"/>
        <dbReference type="ChEBI" id="CHEBI:29985"/>
        <dbReference type="ChEBI" id="CHEBI:29991"/>
        <dbReference type="ChEBI" id="CHEBI:30616"/>
        <dbReference type="ChEBI" id="CHEBI:33019"/>
        <dbReference type="ChEBI" id="CHEBI:58048"/>
        <dbReference type="ChEBI" id="CHEBI:58359"/>
        <dbReference type="ChEBI" id="CHEBI:456215"/>
        <dbReference type="EC" id="6.3.5.4"/>
    </reaction>
</comment>
<dbReference type="AlphaFoldDB" id="A0A4R3MC72"/>
<organism evidence="12 13">
    <name type="scientific">Paralcaligenes ureilyticus</name>
    <dbReference type="NCBI Taxonomy" id="627131"/>
    <lineage>
        <taxon>Bacteria</taxon>
        <taxon>Pseudomonadati</taxon>
        <taxon>Pseudomonadota</taxon>
        <taxon>Betaproteobacteria</taxon>
        <taxon>Burkholderiales</taxon>
        <taxon>Alcaligenaceae</taxon>
        <taxon>Paralcaligenes</taxon>
    </lineage>
</organism>
<evidence type="ECO:0000256" key="8">
    <source>
        <dbReference type="PIRSR" id="PIRSR001589-1"/>
    </source>
</evidence>
<dbReference type="PANTHER" id="PTHR43284">
    <property type="entry name" value="ASPARAGINE SYNTHETASE (GLUTAMINE-HYDROLYZING)"/>
    <property type="match status" value="1"/>
</dbReference>
<keyword evidence="5 9" id="KW-0067">ATP-binding</keyword>
<keyword evidence="4 9" id="KW-0547">Nucleotide-binding</keyword>
<evidence type="ECO:0000256" key="3">
    <source>
        <dbReference type="ARBA" id="ARBA00012737"/>
    </source>
</evidence>
<dbReference type="SUPFAM" id="SSF56235">
    <property type="entry name" value="N-terminal nucleophile aminohydrolases (Ntn hydrolases)"/>
    <property type="match status" value="1"/>
</dbReference>
<dbReference type="CDD" id="cd00712">
    <property type="entry name" value="AsnB"/>
    <property type="match status" value="1"/>
</dbReference>
<gene>
    <name evidence="12" type="ORF">EDC26_101210</name>
</gene>
<evidence type="ECO:0000256" key="2">
    <source>
        <dbReference type="ARBA" id="ARBA00005752"/>
    </source>
</evidence>
<dbReference type="SUPFAM" id="SSF52402">
    <property type="entry name" value="Adenine nucleotide alpha hydrolases-like"/>
    <property type="match status" value="1"/>
</dbReference>
<dbReference type="Gene3D" id="3.40.50.620">
    <property type="entry name" value="HUPs"/>
    <property type="match status" value="1"/>
</dbReference>
<dbReference type="GO" id="GO:0006529">
    <property type="term" value="P:asparagine biosynthetic process"/>
    <property type="evidence" value="ECO:0007669"/>
    <property type="project" value="UniProtKB-KW"/>
</dbReference>
<dbReference type="GO" id="GO:0004066">
    <property type="term" value="F:asparagine synthase (glutamine-hydrolyzing) activity"/>
    <property type="evidence" value="ECO:0007669"/>
    <property type="project" value="UniProtKB-EC"/>
</dbReference>
<keyword evidence="13" id="KW-1185">Reference proteome</keyword>
<evidence type="ECO:0000313" key="13">
    <source>
        <dbReference type="Proteomes" id="UP000295525"/>
    </source>
</evidence>
<dbReference type="CDD" id="cd01991">
    <property type="entry name" value="Asn_synthase_B_C"/>
    <property type="match status" value="1"/>
</dbReference>
<evidence type="ECO:0000256" key="5">
    <source>
        <dbReference type="ARBA" id="ARBA00022840"/>
    </source>
</evidence>
<dbReference type="InterPro" id="IPR001962">
    <property type="entry name" value="Asn_synthase"/>
</dbReference>
<sequence>MCGIVGIWGALPNKRAVVERSCRSIRLRGPDSEGFWQDAQAGIALGHVRLAILDLSSEGHQPMLSACGRYSLVFNGEIYNHLELRAMLEAEGRAPAWRGHSDTETLLAGFVAWGVEQTLLNAVGMFAMGLWDRQRKTLSLMRDRLGEKPLYMGFAGGNFVFASQLKALVGIPGFSREIDRRALSLLVRHNYIPAPWSIYRFMRKLLPGTWLELTEEQLRRREVPPARVYWSAQTVARQAREQALNFTSDEQAIDGLEEVLGAAVKGQMLADVGLGAFLSGGIDSSVIVALMQAHNTQAVNTYSIGFDEAAYNEAEHAQAVARHLGTSHTELYVTAQDALAVVPSLSSVYDEPFADSSQIPTMLVTRMARQHVTVALSGDGGDELFGGYSRYFRAQRWWDRREVLPDLLRTPVSALSRFGARMMPAGYARDQFDKLAELASATHSGRFYQQFVSYWKDPAQVVLDAQVPSTAFDAESSDRFFEQMTLLDSVTYLPDDILVKVDRAAMAVSLETRVPMIDHRVFEFSQRLPLDYKIRDGQGKWLLRQLLHRHVPRALVDRPKKGFSIPLGSWLRGPLKDWGAALLDPARLHREGLFNAAPVLRKWREHQSGKQDWSTHLWSVLMMQAWLDETAVRSGSGPQ</sequence>
<evidence type="ECO:0000256" key="6">
    <source>
        <dbReference type="ARBA" id="ARBA00022962"/>
    </source>
</evidence>
<dbReference type="EMBL" id="SMAJ01000001">
    <property type="protein sequence ID" value="TCT10986.1"/>
    <property type="molecule type" value="Genomic_DNA"/>
</dbReference>
<dbReference type="InterPro" id="IPR029055">
    <property type="entry name" value="Ntn_hydrolases_N"/>
</dbReference>
<evidence type="ECO:0000256" key="1">
    <source>
        <dbReference type="ARBA" id="ARBA00005187"/>
    </source>
</evidence>
<dbReference type="GO" id="GO:0005829">
    <property type="term" value="C:cytosol"/>
    <property type="evidence" value="ECO:0007669"/>
    <property type="project" value="TreeGrafter"/>
</dbReference>
<protein>
    <recommendedName>
        <fullName evidence="3">asparagine synthase (glutamine-hydrolyzing)</fullName>
        <ecNumber evidence="3">6.3.5.4</ecNumber>
    </recommendedName>
</protein>
<dbReference type="RefSeq" id="WP_132579406.1">
    <property type="nucleotide sequence ID" value="NZ_SMAJ01000001.1"/>
</dbReference>
<feature type="site" description="Important for beta-aspartyl-AMP intermediate formation" evidence="10">
    <location>
        <position position="379"/>
    </location>
</feature>
<keyword evidence="6 8" id="KW-0315">Glutamine amidotransferase</keyword>
<reference evidence="12 13" key="1">
    <citation type="submission" date="2019-03" db="EMBL/GenBank/DDBJ databases">
        <title>Genomic Encyclopedia of Type Strains, Phase IV (KMG-IV): sequencing the most valuable type-strain genomes for metagenomic binning, comparative biology and taxonomic classification.</title>
        <authorList>
            <person name="Goeker M."/>
        </authorList>
    </citation>
    <scope>NUCLEOTIDE SEQUENCE [LARGE SCALE GENOMIC DNA]</scope>
    <source>
        <strain evidence="12 13">DSM 24591</strain>
    </source>
</reference>
<dbReference type="InterPro" id="IPR014729">
    <property type="entry name" value="Rossmann-like_a/b/a_fold"/>
</dbReference>
<evidence type="ECO:0000256" key="7">
    <source>
        <dbReference type="ARBA" id="ARBA00048741"/>
    </source>
</evidence>
<feature type="active site" description="For GATase activity" evidence="8">
    <location>
        <position position="2"/>
    </location>
</feature>
<evidence type="ECO:0000256" key="10">
    <source>
        <dbReference type="PIRSR" id="PIRSR001589-3"/>
    </source>
</evidence>
<comment type="similarity">
    <text evidence="2">Belongs to the asparagine synthetase family.</text>
</comment>
<dbReference type="Pfam" id="PF00733">
    <property type="entry name" value="Asn_synthase"/>
    <property type="match status" value="1"/>
</dbReference>
<name>A0A4R3MC72_9BURK</name>
<accession>A0A4R3MC72</accession>
<dbReference type="PIRSF" id="PIRSF001589">
    <property type="entry name" value="Asn_synthetase_glu-h"/>
    <property type="match status" value="1"/>
</dbReference>
<dbReference type="PROSITE" id="PS51278">
    <property type="entry name" value="GATASE_TYPE_2"/>
    <property type="match status" value="1"/>
</dbReference>
<feature type="binding site" evidence="9">
    <location>
        <position position="102"/>
    </location>
    <ligand>
        <name>L-glutamine</name>
        <dbReference type="ChEBI" id="CHEBI:58359"/>
    </ligand>
</feature>
<dbReference type="OrthoDB" id="9763290at2"/>
<dbReference type="PANTHER" id="PTHR43284:SF1">
    <property type="entry name" value="ASPARAGINE SYNTHETASE"/>
    <property type="match status" value="1"/>
</dbReference>
<evidence type="ECO:0000313" key="12">
    <source>
        <dbReference type="EMBL" id="TCT10986.1"/>
    </source>
</evidence>
<keyword evidence="8" id="KW-0028">Amino-acid biosynthesis</keyword>
<evidence type="ECO:0000256" key="9">
    <source>
        <dbReference type="PIRSR" id="PIRSR001589-2"/>
    </source>
</evidence>
<comment type="caution">
    <text evidence="12">The sequence shown here is derived from an EMBL/GenBank/DDBJ whole genome shotgun (WGS) entry which is preliminary data.</text>
</comment>
<dbReference type="InterPro" id="IPR017932">
    <property type="entry name" value="GATase_2_dom"/>
</dbReference>
<dbReference type="Gene3D" id="3.60.20.10">
    <property type="entry name" value="Glutamine Phosphoribosylpyrophosphate, subunit 1, domain 1"/>
    <property type="match status" value="1"/>
</dbReference>
<comment type="pathway">
    <text evidence="1">Amino-acid biosynthesis; L-asparagine biosynthesis; L-asparagine from L-aspartate (L-Gln route): step 1/1.</text>
</comment>
<dbReference type="Proteomes" id="UP000295525">
    <property type="component" value="Unassembled WGS sequence"/>
</dbReference>
<proteinExistence type="inferred from homology"/>